<protein>
    <submittedName>
        <fullName evidence="2">Peptidoglycan-binding/hydrolysing protein</fullName>
    </submittedName>
</protein>
<evidence type="ECO:0000259" key="1">
    <source>
        <dbReference type="Pfam" id="PF01471"/>
    </source>
</evidence>
<organism evidence="2 3">
    <name type="scientific">Clostridioides difficile</name>
    <name type="common">Peptoclostridium difficile</name>
    <dbReference type="NCBI Taxonomy" id="1496"/>
    <lineage>
        <taxon>Bacteria</taxon>
        <taxon>Bacillati</taxon>
        <taxon>Bacillota</taxon>
        <taxon>Clostridia</taxon>
        <taxon>Peptostreptococcales</taxon>
        <taxon>Peptostreptococcaceae</taxon>
        <taxon>Clostridioides</taxon>
    </lineage>
</organism>
<gene>
    <name evidence="2" type="ORF">SAMEA1402366_02884</name>
</gene>
<sequence>MHLVQLLCQQINGSDIDPDSKFGPATYNQVKILQGRLGVTKDGVVGKATWQAVGERY</sequence>
<reference evidence="2 3" key="1">
    <citation type="submission" date="2019-04" db="EMBL/GenBank/DDBJ databases">
        <authorList>
            <consortium name="Pathogen Informatics"/>
        </authorList>
    </citation>
    <scope>NUCLEOTIDE SEQUENCE [LARGE SCALE GENOMIC DNA]</scope>
    <source>
        <strain evidence="3">tl291</strain>
    </source>
</reference>
<dbReference type="RefSeq" id="WP_009890572.1">
    <property type="nucleotide sequence ID" value="NZ_BDSN01000019.1"/>
</dbReference>
<dbReference type="Pfam" id="PF01471">
    <property type="entry name" value="PG_binding_1"/>
    <property type="match status" value="1"/>
</dbReference>
<dbReference type="InterPro" id="IPR036366">
    <property type="entry name" value="PGBDSf"/>
</dbReference>
<dbReference type="Proteomes" id="UP000372533">
    <property type="component" value="Unassembled WGS sequence"/>
</dbReference>
<dbReference type="InterPro" id="IPR002477">
    <property type="entry name" value="Peptidoglycan-bd-like"/>
</dbReference>
<dbReference type="InterPro" id="IPR036365">
    <property type="entry name" value="PGBD-like_sf"/>
</dbReference>
<dbReference type="AlphaFoldDB" id="A0AB74R6A6"/>
<comment type="caution">
    <text evidence="2">The sequence shown here is derived from an EMBL/GenBank/DDBJ whole genome shotgun (WGS) entry which is preliminary data.</text>
</comment>
<proteinExistence type="predicted"/>
<dbReference type="Gene3D" id="1.10.101.10">
    <property type="entry name" value="PGBD-like superfamily/PGBD"/>
    <property type="match status" value="1"/>
</dbReference>
<dbReference type="EMBL" id="CAAJVP010000015">
    <property type="protein sequence ID" value="VHY15434.1"/>
    <property type="molecule type" value="Genomic_DNA"/>
</dbReference>
<evidence type="ECO:0000313" key="2">
    <source>
        <dbReference type="EMBL" id="VHY15434.1"/>
    </source>
</evidence>
<accession>A0AB74R6A6</accession>
<name>A0AB74R6A6_CLODI</name>
<evidence type="ECO:0000313" key="3">
    <source>
        <dbReference type="Proteomes" id="UP000372533"/>
    </source>
</evidence>
<dbReference type="SUPFAM" id="SSF47090">
    <property type="entry name" value="PGBD-like"/>
    <property type="match status" value="1"/>
</dbReference>
<feature type="domain" description="Peptidoglycan binding-like" evidence="1">
    <location>
        <begin position="14"/>
        <end position="52"/>
    </location>
</feature>